<keyword evidence="9" id="KW-0863">Zinc-finger</keyword>
<feature type="domain" description="Integrase-type" evidence="10">
    <location>
        <begin position="22"/>
        <end position="63"/>
    </location>
</feature>
<evidence type="ECO:0000256" key="7">
    <source>
        <dbReference type="ARBA" id="ARBA00022801"/>
    </source>
</evidence>
<keyword evidence="7" id="KW-0378">Hydrolase</keyword>
<gene>
    <name evidence="12" type="primary">Ervk8_1</name>
    <name evidence="12" type="ORF">CEPGRY_R16352</name>
</gene>
<dbReference type="GO" id="GO:0035613">
    <property type="term" value="F:RNA stem-loop binding"/>
    <property type="evidence" value="ECO:0007669"/>
    <property type="project" value="TreeGrafter"/>
</dbReference>
<dbReference type="InterPro" id="IPR036397">
    <property type="entry name" value="RNaseH_sf"/>
</dbReference>
<dbReference type="Gene3D" id="1.10.10.200">
    <property type="match status" value="1"/>
</dbReference>
<keyword evidence="6" id="KW-0255">Endonuclease</keyword>
<dbReference type="Proteomes" id="UP000578766">
    <property type="component" value="Unassembled WGS sequence"/>
</dbReference>
<dbReference type="PROSITE" id="PS50876">
    <property type="entry name" value="ZF_INTEGRASE"/>
    <property type="match status" value="1"/>
</dbReference>
<comment type="caution">
    <text evidence="12">The sequence shown here is derived from an EMBL/GenBank/DDBJ whole genome shotgun (WGS) entry which is preliminary data.</text>
</comment>
<feature type="domain" description="Integrase catalytic" evidence="11">
    <location>
        <begin position="76"/>
        <end position="116"/>
    </location>
</feature>
<dbReference type="SUPFAM" id="SSF53098">
    <property type="entry name" value="Ribonuclease H-like"/>
    <property type="match status" value="1"/>
</dbReference>
<keyword evidence="4" id="KW-0540">Nuclease</keyword>
<dbReference type="GO" id="GO:0004519">
    <property type="term" value="F:endonuclease activity"/>
    <property type="evidence" value="ECO:0007669"/>
    <property type="project" value="UniProtKB-KW"/>
</dbReference>
<evidence type="ECO:0000259" key="11">
    <source>
        <dbReference type="PROSITE" id="PS50994"/>
    </source>
</evidence>
<keyword evidence="13" id="KW-1185">Reference proteome</keyword>
<evidence type="ECO:0000259" key="10">
    <source>
        <dbReference type="PROSITE" id="PS50876"/>
    </source>
</evidence>
<reference evidence="12 13" key="1">
    <citation type="submission" date="2019-09" db="EMBL/GenBank/DDBJ databases">
        <title>Bird 10,000 Genomes (B10K) Project - Family phase.</title>
        <authorList>
            <person name="Zhang G."/>
        </authorList>
    </citation>
    <scope>NUCLEOTIDE SEQUENCE [LARGE SCALE GENOMIC DNA]</scope>
    <source>
        <strain evidence="12">OUT-0020</strain>
        <tissue evidence="12">Liver</tissue>
    </source>
</reference>
<proteinExistence type="predicted"/>
<evidence type="ECO:0000256" key="6">
    <source>
        <dbReference type="ARBA" id="ARBA00022759"/>
    </source>
</evidence>
<dbReference type="PANTHER" id="PTHR41694">
    <property type="entry name" value="ENDOGENOUS RETROVIRUS GROUP K MEMBER POL PROTEIN"/>
    <property type="match status" value="1"/>
</dbReference>
<dbReference type="EC" id="2.7.7.49" evidence="1"/>
<name>A0A7L3SCT6_CEPGR</name>
<dbReference type="GO" id="GO:0008270">
    <property type="term" value="F:zinc ion binding"/>
    <property type="evidence" value="ECO:0007669"/>
    <property type="project" value="UniProtKB-KW"/>
</dbReference>
<sequence>LAVGNQRADTLVAPAWAAPPVDRFAQARCSHDFFHQSAKMLRRQFGLSETDARGIVQSCADCQQLPSSLNPGVNPRGMGPLEIWQMDVTHVTEFGRQKYVHVCIDCFSFAVWVTAQ</sequence>
<dbReference type="PANTHER" id="PTHR41694:SF3">
    <property type="entry name" value="RNA-DIRECTED DNA POLYMERASE-RELATED"/>
    <property type="match status" value="1"/>
</dbReference>
<accession>A0A7L3SCT6</accession>
<keyword evidence="9" id="KW-0862">Zinc</keyword>
<keyword evidence="3" id="KW-0548">Nucleotidyltransferase</keyword>
<evidence type="ECO:0000313" key="12">
    <source>
        <dbReference type="EMBL" id="NXV24862.1"/>
    </source>
</evidence>
<dbReference type="SUPFAM" id="SSF46919">
    <property type="entry name" value="N-terminal Zn binding domain of HIV integrase"/>
    <property type="match status" value="1"/>
</dbReference>
<dbReference type="GO" id="GO:0003964">
    <property type="term" value="F:RNA-directed DNA polymerase activity"/>
    <property type="evidence" value="ECO:0007669"/>
    <property type="project" value="UniProtKB-KW"/>
</dbReference>
<organism evidence="12 13">
    <name type="scientific">Cepphus grylle</name>
    <name type="common">Black guillemot</name>
    <name type="synonym">Alca grylle</name>
    <dbReference type="NCBI Taxonomy" id="28697"/>
    <lineage>
        <taxon>Eukaryota</taxon>
        <taxon>Metazoa</taxon>
        <taxon>Chordata</taxon>
        <taxon>Craniata</taxon>
        <taxon>Vertebrata</taxon>
        <taxon>Euteleostomi</taxon>
        <taxon>Archelosauria</taxon>
        <taxon>Archosauria</taxon>
        <taxon>Dinosauria</taxon>
        <taxon>Saurischia</taxon>
        <taxon>Theropoda</taxon>
        <taxon>Coelurosauria</taxon>
        <taxon>Aves</taxon>
        <taxon>Neognathae</taxon>
        <taxon>Neoaves</taxon>
        <taxon>Charadriiformes</taxon>
        <taxon>Alcidae</taxon>
        <taxon>Cepphus</taxon>
    </lineage>
</organism>
<keyword evidence="2" id="KW-0808">Transferase</keyword>
<evidence type="ECO:0000256" key="3">
    <source>
        <dbReference type="ARBA" id="ARBA00022695"/>
    </source>
</evidence>
<dbReference type="Pfam" id="PF02022">
    <property type="entry name" value="Integrase_Zn"/>
    <property type="match status" value="1"/>
</dbReference>
<evidence type="ECO:0000256" key="5">
    <source>
        <dbReference type="ARBA" id="ARBA00022723"/>
    </source>
</evidence>
<dbReference type="GO" id="GO:0016787">
    <property type="term" value="F:hydrolase activity"/>
    <property type="evidence" value="ECO:0007669"/>
    <property type="project" value="UniProtKB-KW"/>
</dbReference>
<keyword evidence="5" id="KW-0479">Metal-binding</keyword>
<evidence type="ECO:0000256" key="2">
    <source>
        <dbReference type="ARBA" id="ARBA00022679"/>
    </source>
</evidence>
<dbReference type="InterPro" id="IPR017856">
    <property type="entry name" value="Integrase-like_N"/>
</dbReference>
<dbReference type="AlphaFoldDB" id="A0A7L3SCT6"/>
<dbReference type="PROSITE" id="PS50994">
    <property type="entry name" value="INTEGRASE"/>
    <property type="match status" value="1"/>
</dbReference>
<dbReference type="InterPro" id="IPR003308">
    <property type="entry name" value="Integrase_Zn-bd_dom_N"/>
</dbReference>
<dbReference type="GO" id="GO:0015074">
    <property type="term" value="P:DNA integration"/>
    <property type="evidence" value="ECO:0007669"/>
    <property type="project" value="InterPro"/>
</dbReference>
<keyword evidence="8" id="KW-0695">RNA-directed DNA polymerase</keyword>
<evidence type="ECO:0000256" key="1">
    <source>
        <dbReference type="ARBA" id="ARBA00012493"/>
    </source>
</evidence>
<protein>
    <recommendedName>
        <fullName evidence="1">RNA-directed DNA polymerase</fullName>
        <ecNumber evidence="1">2.7.7.49</ecNumber>
    </recommendedName>
</protein>
<dbReference type="InterPro" id="IPR012337">
    <property type="entry name" value="RNaseH-like_sf"/>
</dbReference>
<evidence type="ECO:0000256" key="8">
    <source>
        <dbReference type="ARBA" id="ARBA00022918"/>
    </source>
</evidence>
<evidence type="ECO:0000256" key="9">
    <source>
        <dbReference type="PROSITE-ProRule" id="PRU00450"/>
    </source>
</evidence>
<feature type="non-terminal residue" evidence="12">
    <location>
        <position position="1"/>
    </location>
</feature>
<evidence type="ECO:0000256" key="4">
    <source>
        <dbReference type="ARBA" id="ARBA00022722"/>
    </source>
</evidence>
<feature type="non-terminal residue" evidence="12">
    <location>
        <position position="116"/>
    </location>
</feature>
<dbReference type="InterPro" id="IPR001584">
    <property type="entry name" value="Integrase_cat-core"/>
</dbReference>
<evidence type="ECO:0000313" key="13">
    <source>
        <dbReference type="Proteomes" id="UP000578766"/>
    </source>
</evidence>
<dbReference type="EMBL" id="VZUD01003507">
    <property type="protein sequence ID" value="NXV24862.1"/>
    <property type="molecule type" value="Genomic_DNA"/>
</dbReference>
<dbReference type="Gene3D" id="3.30.420.10">
    <property type="entry name" value="Ribonuclease H-like superfamily/Ribonuclease H"/>
    <property type="match status" value="1"/>
</dbReference>